<dbReference type="InterPro" id="IPR010737">
    <property type="entry name" value="4-carb_acid_sugar_kinase_N"/>
</dbReference>
<reference evidence="15 16" key="1">
    <citation type="submission" date="2012-10" db="EMBL/GenBank/DDBJ databases">
        <title>Genome sequencing of Tanticharoenia sakaeratensis NBRC 103193.</title>
        <authorList>
            <person name="Azuma Y."/>
            <person name="Hadano H."/>
            <person name="Hirakawa H."/>
            <person name="Matsushita K."/>
        </authorList>
    </citation>
    <scope>NUCLEOTIDE SEQUENCE [LARGE SCALE GENOMIC DNA]</scope>
    <source>
        <strain evidence="15 16">NBRC 103193</strain>
    </source>
</reference>
<dbReference type="Pfam" id="PF07005">
    <property type="entry name" value="SBD_N"/>
    <property type="match status" value="1"/>
</dbReference>
<keyword evidence="4" id="KW-0418">Kinase</keyword>
<sequence length="430" mass="44059">MSDNGPLLGCIADDFTGATDIASTLVSQGMKTIQTIGIPDPDDPLIAEADAIVVALKSRTIAAHEAIEQSLGALKSLQDLGCRQFVFKYCSTFDSTARGNIGPVAEALAAALGQAVTIAAPSFPATGRTVYSGHLFVGHALLNESGMQNHPLTPMTDANLVRVLQAQSKGKVGLLDLADVRAGEARIRARFAEAATAGINLLIVDAISDADLRTIGRACRDQLLVTGASGVARGLPDNFRTTVTLAGSDAASLPHVDGKSVVLAGSGSLMTNRQVATWIDASRPAYRIDPMRLAANDAVIDDAVVFFEAHPEEPVLIYATSSAEDLKIVQAALGAQAAGELVERALGDIAGRLYASGVRRFVVAGGETSGAVVQALGVKGLHIGAPIAPGVPATVATGQVPLALALKSGNFGDADFFDKALIALAGGGHG</sequence>
<comment type="similarity">
    <text evidence="1">Belongs to the four-carbon acid sugar kinase family.</text>
</comment>
<dbReference type="EMBL" id="BALE01000021">
    <property type="protein sequence ID" value="GAN54450.1"/>
    <property type="molecule type" value="Genomic_DNA"/>
</dbReference>
<dbReference type="InterPro" id="IPR037051">
    <property type="entry name" value="4-carb_acid_sugar_kinase_N_sf"/>
</dbReference>
<evidence type="ECO:0000256" key="7">
    <source>
        <dbReference type="ARBA" id="ARBA00035898"/>
    </source>
</evidence>
<proteinExistence type="inferred from homology"/>
<keyword evidence="3" id="KW-0547">Nucleotide-binding</keyword>
<dbReference type="Gene3D" id="3.40.980.20">
    <property type="entry name" value="Four-carbon acid sugar kinase, nucleotide binding domain"/>
    <property type="match status" value="1"/>
</dbReference>
<evidence type="ECO:0000256" key="8">
    <source>
        <dbReference type="ARBA" id="ARBA00036346"/>
    </source>
</evidence>
<dbReference type="InterPro" id="IPR042213">
    <property type="entry name" value="NBD_C_sf"/>
</dbReference>
<evidence type="ECO:0000256" key="1">
    <source>
        <dbReference type="ARBA" id="ARBA00005715"/>
    </source>
</evidence>
<dbReference type="GO" id="GO:0005524">
    <property type="term" value="F:ATP binding"/>
    <property type="evidence" value="ECO:0007669"/>
    <property type="project" value="UniProtKB-KW"/>
</dbReference>
<evidence type="ECO:0000256" key="2">
    <source>
        <dbReference type="ARBA" id="ARBA00022679"/>
    </source>
</evidence>
<evidence type="ECO:0000256" key="4">
    <source>
        <dbReference type="ARBA" id="ARBA00022777"/>
    </source>
</evidence>
<evidence type="ECO:0000256" key="11">
    <source>
        <dbReference type="ARBA" id="ARBA00039461"/>
    </source>
</evidence>
<dbReference type="AlphaFoldDB" id="A0A0D6MM04"/>
<dbReference type="Gene3D" id="3.40.50.10840">
    <property type="entry name" value="Putative sugar-binding, N-terminal domain"/>
    <property type="match status" value="1"/>
</dbReference>
<comment type="function">
    <text evidence="9">Catalyzes the ATP-dependent phosphorylation of 3-oxo-tetronate to 3-oxo-tetronate 4-phosphate.</text>
</comment>
<evidence type="ECO:0000256" key="5">
    <source>
        <dbReference type="ARBA" id="ARBA00022840"/>
    </source>
</evidence>
<feature type="domain" description="Four-carbon acid sugar kinase N-terminal" evidence="13">
    <location>
        <begin position="8"/>
        <end position="235"/>
    </location>
</feature>
<dbReference type="NCBIfam" id="NF043035">
    <property type="entry name" value="OxoTetrKin"/>
    <property type="match status" value="1"/>
</dbReference>
<gene>
    <name evidence="15" type="ORF">Tasa_021_031</name>
</gene>
<evidence type="ECO:0000256" key="12">
    <source>
        <dbReference type="ARBA" id="ARBA00041377"/>
    </source>
</evidence>
<dbReference type="OrthoDB" id="191465at2"/>
<evidence type="ECO:0000256" key="3">
    <source>
        <dbReference type="ARBA" id="ARBA00022741"/>
    </source>
</evidence>
<evidence type="ECO:0000313" key="15">
    <source>
        <dbReference type="EMBL" id="GAN54450.1"/>
    </source>
</evidence>
<keyword evidence="16" id="KW-1185">Reference proteome</keyword>
<feature type="domain" description="Four-carbon acid sugar kinase nucleotide binding" evidence="14">
    <location>
        <begin position="261"/>
        <end position="417"/>
    </location>
</feature>
<dbReference type="Proteomes" id="UP000032679">
    <property type="component" value="Unassembled WGS sequence"/>
</dbReference>
<accession>A0A0D6MM04</accession>
<evidence type="ECO:0000256" key="6">
    <source>
        <dbReference type="ARBA" id="ARBA00023277"/>
    </source>
</evidence>
<evidence type="ECO:0000259" key="14">
    <source>
        <dbReference type="Pfam" id="PF17042"/>
    </source>
</evidence>
<keyword evidence="5" id="KW-0067">ATP-binding</keyword>
<comment type="catalytic activity">
    <reaction evidence="7">
        <text>3-dehydro-L-erythronate + ATP = 3-dehydro-4-O-phospho-L-erythronate + ADP + H(+)</text>
        <dbReference type="Rhea" id="RHEA:52552"/>
        <dbReference type="ChEBI" id="CHEBI:15378"/>
        <dbReference type="ChEBI" id="CHEBI:30616"/>
        <dbReference type="ChEBI" id="CHEBI:136592"/>
        <dbReference type="ChEBI" id="CHEBI:136670"/>
        <dbReference type="ChEBI" id="CHEBI:456216"/>
        <dbReference type="EC" id="2.7.1.217"/>
    </reaction>
</comment>
<dbReference type="STRING" id="1231623.Tasa_021_031"/>
<dbReference type="EC" id="2.7.1.217" evidence="10"/>
<evidence type="ECO:0000313" key="16">
    <source>
        <dbReference type="Proteomes" id="UP000032679"/>
    </source>
</evidence>
<dbReference type="InterPro" id="IPR050007">
    <property type="entry name" value="OtnK"/>
</dbReference>
<name>A0A0D6MM04_9PROT</name>
<dbReference type="SUPFAM" id="SSF142764">
    <property type="entry name" value="YgbK-like"/>
    <property type="match status" value="1"/>
</dbReference>
<organism evidence="15 16">
    <name type="scientific">Tanticharoenia sakaeratensis NBRC 103193</name>
    <dbReference type="NCBI Taxonomy" id="1231623"/>
    <lineage>
        <taxon>Bacteria</taxon>
        <taxon>Pseudomonadati</taxon>
        <taxon>Pseudomonadota</taxon>
        <taxon>Alphaproteobacteria</taxon>
        <taxon>Acetobacterales</taxon>
        <taxon>Acetobacteraceae</taxon>
        <taxon>Tanticharoenia</taxon>
    </lineage>
</organism>
<evidence type="ECO:0000256" key="9">
    <source>
        <dbReference type="ARBA" id="ARBA00037335"/>
    </source>
</evidence>
<protein>
    <recommendedName>
        <fullName evidence="11">3-oxo-tetronate kinase</fullName>
        <ecNumber evidence="10">2.7.1.217</ecNumber>
    </recommendedName>
    <alternativeName>
        <fullName evidence="12">3-dehydrotetronate 4-kinase</fullName>
    </alternativeName>
</protein>
<dbReference type="Pfam" id="PF17042">
    <property type="entry name" value="NBD_C"/>
    <property type="match status" value="1"/>
</dbReference>
<keyword evidence="2" id="KW-0808">Transferase</keyword>
<comment type="caution">
    <text evidence="15">The sequence shown here is derived from an EMBL/GenBank/DDBJ whole genome shotgun (WGS) entry which is preliminary data.</text>
</comment>
<dbReference type="InterPro" id="IPR031475">
    <property type="entry name" value="NBD_C"/>
</dbReference>
<dbReference type="GO" id="GO:0016301">
    <property type="term" value="F:kinase activity"/>
    <property type="evidence" value="ECO:0007669"/>
    <property type="project" value="UniProtKB-KW"/>
</dbReference>
<comment type="catalytic activity">
    <reaction evidence="8">
        <text>3-dehydro-D-erythronate + ATP = 3-dehydro-4-O-phospho-D-erythronate + ADP + H(+)</text>
        <dbReference type="Rhea" id="RHEA:52556"/>
        <dbReference type="ChEBI" id="CHEBI:15378"/>
        <dbReference type="ChEBI" id="CHEBI:30616"/>
        <dbReference type="ChEBI" id="CHEBI:57958"/>
        <dbReference type="ChEBI" id="CHEBI:136593"/>
        <dbReference type="ChEBI" id="CHEBI:456216"/>
        <dbReference type="EC" id="2.7.1.217"/>
    </reaction>
</comment>
<evidence type="ECO:0000259" key="13">
    <source>
        <dbReference type="Pfam" id="PF07005"/>
    </source>
</evidence>
<evidence type="ECO:0000256" key="10">
    <source>
        <dbReference type="ARBA" id="ARBA00039095"/>
    </source>
</evidence>
<keyword evidence="6" id="KW-0119">Carbohydrate metabolism</keyword>
<dbReference type="RefSeq" id="WP_048848995.1">
    <property type="nucleotide sequence ID" value="NZ_BALE01000021.1"/>
</dbReference>